<accession>A0A820ZSZ2</accession>
<gene>
    <name evidence="1" type="ORF">UJA718_LOCUS29994</name>
</gene>
<proteinExistence type="predicted"/>
<organism evidence="1 2">
    <name type="scientific">Rotaria socialis</name>
    <dbReference type="NCBI Taxonomy" id="392032"/>
    <lineage>
        <taxon>Eukaryota</taxon>
        <taxon>Metazoa</taxon>
        <taxon>Spiralia</taxon>
        <taxon>Gnathifera</taxon>
        <taxon>Rotifera</taxon>
        <taxon>Eurotatoria</taxon>
        <taxon>Bdelloidea</taxon>
        <taxon>Philodinida</taxon>
        <taxon>Philodinidae</taxon>
        <taxon>Rotaria</taxon>
    </lineage>
</organism>
<sequence>AFVHLDHEYSHCPGDEHKVV</sequence>
<keyword evidence="2" id="KW-1185">Reference proteome</keyword>
<dbReference type="EMBL" id="CAJOBP010010216">
    <property type="protein sequence ID" value="CAF4561997.1"/>
    <property type="molecule type" value="Genomic_DNA"/>
</dbReference>
<name>A0A820ZSZ2_9BILA</name>
<reference evidence="1" key="1">
    <citation type="submission" date="2021-02" db="EMBL/GenBank/DDBJ databases">
        <authorList>
            <person name="Nowell W R."/>
        </authorList>
    </citation>
    <scope>NUCLEOTIDE SEQUENCE</scope>
</reference>
<dbReference type="Proteomes" id="UP000663873">
    <property type="component" value="Unassembled WGS sequence"/>
</dbReference>
<dbReference type="AlphaFoldDB" id="A0A820ZSZ2"/>
<evidence type="ECO:0000313" key="2">
    <source>
        <dbReference type="Proteomes" id="UP000663873"/>
    </source>
</evidence>
<protein>
    <submittedName>
        <fullName evidence="1">Uncharacterized protein</fullName>
    </submittedName>
</protein>
<feature type="non-terminal residue" evidence="1">
    <location>
        <position position="1"/>
    </location>
</feature>
<evidence type="ECO:0000313" key="1">
    <source>
        <dbReference type="EMBL" id="CAF4561997.1"/>
    </source>
</evidence>
<comment type="caution">
    <text evidence="1">The sequence shown here is derived from an EMBL/GenBank/DDBJ whole genome shotgun (WGS) entry which is preliminary data.</text>
</comment>